<dbReference type="EMBL" id="JACIFO010000005">
    <property type="protein sequence ID" value="MBB4119128.1"/>
    <property type="molecule type" value="Genomic_DNA"/>
</dbReference>
<feature type="signal peptide" evidence="2">
    <location>
        <begin position="1"/>
        <end position="22"/>
    </location>
</feature>
<dbReference type="RefSeq" id="WP_183477484.1">
    <property type="nucleotide sequence ID" value="NZ_JACIFO010000005.1"/>
</dbReference>
<feature type="domain" description="Secretion system C-terminal sorting" evidence="3">
    <location>
        <begin position="269"/>
        <end position="336"/>
    </location>
</feature>
<protein>
    <recommendedName>
        <fullName evidence="7">Secretion system C-terminal sorting domain-containing protein</fullName>
    </recommendedName>
</protein>
<organism evidence="5 6">
    <name type="scientific">Mesonia hippocampi</name>
    <dbReference type="NCBI Taxonomy" id="1628250"/>
    <lineage>
        <taxon>Bacteria</taxon>
        <taxon>Pseudomonadati</taxon>
        <taxon>Bacteroidota</taxon>
        <taxon>Flavobacteriia</taxon>
        <taxon>Flavobacteriales</taxon>
        <taxon>Flavobacteriaceae</taxon>
        <taxon>Mesonia</taxon>
    </lineage>
</organism>
<dbReference type="AlphaFoldDB" id="A0A840ELY1"/>
<reference evidence="5 6" key="1">
    <citation type="submission" date="2020-08" db="EMBL/GenBank/DDBJ databases">
        <title>Genomic Encyclopedia of Type Strains, Phase IV (KMG-IV): sequencing the most valuable type-strain genomes for metagenomic binning, comparative biology and taxonomic classification.</title>
        <authorList>
            <person name="Goeker M."/>
        </authorList>
    </citation>
    <scope>NUCLEOTIDE SEQUENCE [LARGE SCALE GENOMIC DNA]</scope>
    <source>
        <strain evidence="5 6">DSM 29568</strain>
    </source>
</reference>
<dbReference type="InterPro" id="IPR057223">
    <property type="entry name" value="DUF7901"/>
</dbReference>
<evidence type="ECO:0000256" key="1">
    <source>
        <dbReference type="ARBA" id="ARBA00022729"/>
    </source>
</evidence>
<evidence type="ECO:0000313" key="6">
    <source>
        <dbReference type="Proteomes" id="UP000553034"/>
    </source>
</evidence>
<name>A0A840ELY1_9FLAO</name>
<evidence type="ECO:0008006" key="7">
    <source>
        <dbReference type="Google" id="ProtNLM"/>
    </source>
</evidence>
<evidence type="ECO:0000256" key="2">
    <source>
        <dbReference type="SAM" id="SignalP"/>
    </source>
</evidence>
<feature type="domain" description="DUF7901" evidence="4">
    <location>
        <begin position="79"/>
        <end position="234"/>
    </location>
</feature>
<keyword evidence="1 2" id="KW-0732">Signal</keyword>
<sequence length="338" mass="37082">MKKITTYALFAGLSLGFGNLSAQEVSVTALGNTTLSVMADSNTTNPPAADAVIWEQERIPGNTEYSAVSSYFDLANWGMYLADDFEFTGETKITKMVFDGTNSNSNPADVINHIDIYFFLDNNGQPGSHPESTNGVFKTISGVAYNSPHLTVDDNVNNAFLGNRQYTLNVADFLGEDLIFPAGKYWISIVFNISASENSTSSRWSWIQSPTTNLNDAVVISPQDPDNMGLTNWTSITEAGLPIEALSFTFYGESEDLLVNNLDKNAFAVYPIPSSTILNLETPNNTSITKVSAFDITGKQIQLKLENNTINIEQLPVGLYILEINSTEGTHYKKFIKK</sequence>
<dbReference type="Pfam" id="PF18962">
    <property type="entry name" value="Por_Secre_tail"/>
    <property type="match status" value="1"/>
</dbReference>
<accession>A0A840ELY1</accession>
<dbReference type="InterPro" id="IPR026444">
    <property type="entry name" value="Secre_tail"/>
</dbReference>
<dbReference type="Pfam" id="PF25470">
    <property type="entry name" value="DUF7901"/>
    <property type="match status" value="1"/>
</dbReference>
<evidence type="ECO:0000313" key="5">
    <source>
        <dbReference type="EMBL" id="MBB4119128.1"/>
    </source>
</evidence>
<gene>
    <name evidence="5" type="ORF">GGR32_001424</name>
</gene>
<comment type="caution">
    <text evidence="5">The sequence shown here is derived from an EMBL/GenBank/DDBJ whole genome shotgun (WGS) entry which is preliminary data.</text>
</comment>
<dbReference type="NCBIfam" id="TIGR04183">
    <property type="entry name" value="Por_Secre_tail"/>
    <property type="match status" value="1"/>
</dbReference>
<dbReference type="Proteomes" id="UP000553034">
    <property type="component" value="Unassembled WGS sequence"/>
</dbReference>
<evidence type="ECO:0000259" key="3">
    <source>
        <dbReference type="Pfam" id="PF18962"/>
    </source>
</evidence>
<evidence type="ECO:0000259" key="4">
    <source>
        <dbReference type="Pfam" id="PF25470"/>
    </source>
</evidence>
<proteinExistence type="predicted"/>
<keyword evidence="6" id="KW-1185">Reference proteome</keyword>
<feature type="chain" id="PRO_5033025420" description="Secretion system C-terminal sorting domain-containing protein" evidence="2">
    <location>
        <begin position="23"/>
        <end position="338"/>
    </location>
</feature>